<dbReference type="HOGENOM" id="CLU_056577_0_0_1"/>
<dbReference type="OrthoDB" id="4063176at2759"/>
<evidence type="ECO:0000256" key="1">
    <source>
        <dbReference type="SAM" id="MobiDB-lite"/>
    </source>
</evidence>
<evidence type="ECO:0000313" key="2">
    <source>
        <dbReference type="EMBL" id="EGV61528.1"/>
    </source>
</evidence>
<feature type="compositionally biased region" description="Low complexity" evidence="1">
    <location>
        <begin position="112"/>
        <end position="124"/>
    </location>
</feature>
<protein>
    <submittedName>
        <fullName evidence="2">Uncharacterized protein</fullName>
    </submittedName>
</protein>
<sequence length="231" mass="26038">MADPKIHSPKKRTPSKSETDKRRTPSFSNTSSPWFRRNSFLSPAMIHSENISVYECPNYYSDSSTYNIISLKECQGFIFNQDLFASPYQQQRTLISERKLRAMSHSFHKSRSNSSSHSRSNSMSGPTGTQRRHTSYHGHKPVFATAIIDNSAIEDDDEDVSNSSVREAFNQFENTTVDIELDTQDEDIDGLAVEDADDVDVLVGEGTGGMYKVHVTEIVVNDSDDIFPVRQ</sequence>
<accession>G3BBA2</accession>
<evidence type="ECO:0000313" key="3">
    <source>
        <dbReference type="Proteomes" id="UP000000707"/>
    </source>
</evidence>
<keyword evidence="3" id="KW-1185">Reference proteome</keyword>
<feature type="region of interest" description="Disordered" evidence="1">
    <location>
        <begin position="105"/>
        <end position="136"/>
    </location>
</feature>
<feature type="region of interest" description="Disordered" evidence="1">
    <location>
        <begin position="1"/>
        <end position="31"/>
    </location>
</feature>
<name>G3BBA2_CANTC</name>
<dbReference type="eggNOG" id="ENOG502SE1D">
    <property type="taxonomic scope" value="Eukaryota"/>
</dbReference>
<dbReference type="STRING" id="590646.G3BBA2"/>
<dbReference type="AlphaFoldDB" id="G3BBA2"/>
<dbReference type="Proteomes" id="UP000000707">
    <property type="component" value="Unassembled WGS sequence"/>
</dbReference>
<proteinExistence type="predicted"/>
<organism evidence="3">
    <name type="scientific">Candida tenuis (strain ATCC 10573 / BCRC 21748 / CBS 615 / JCM 9827 / NBRC 10315 / NRRL Y-1498 / VKM Y-70)</name>
    <name type="common">Yeast</name>
    <name type="synonym">Yamadazyma tenuis</name>
    <dbReference type="NCBI Taxonomy" id="590646"/>
    <lineage>
        <taxon>Eukaryota</taxon>
        <taxon>Fungi</taxon>
        <taxon>Dikarya</taxon>
        <taxon>Ascomycota</taxon>
        <taxon>Saccharomycotina</taxon>
        <taxon>Pichiomycetes</taxon>
        <taxon>Debaryomycetaceae</taxon>
        <taxon>Yamadazyma</taxon>
    </lineage>
</organism>
<dbReference type="EMBL" id="GL996527">
    <property type="protein sequence ID" value="EGV61528.1"/>
    <property type="molecule type" value="Genomic_DNA"/>
</dbReference>
<gene>
    <name evidence="2" type="ORF">CANTEDRAFT_114997</name>
</gene>
<reference evidence="2 3" key="1">
    <citation type="journal article" date="2011" name="Proc. Natl. Acad. Sci. U.S.A.">
        <title>Comparative genomics of xylose-fermenting fungi for enhanced biofuel production.</title>
        <authorList>
            <person name="Wohlbach D.J."/>
            <person name="Kuo A."/>
            <person name="Sato T.K."/>
            <person name="Potts K.M."/>
            <person name="Salamov A.A."/>
            <person name="LaButti K.M."/>
            <person name="Sun H."/>
            <person name="Clum A."/>
            <person name="Pangilinan J.L."/>
            <person name="Lindquist E.A."/>
            <person name="Lucas S."/>
            <person name="Lapidus A."/>
            <person name="Jin M."/>
            <person name="Gunawan C."/>
            <person name="Balan V."/>
            <person name="Dale B.E."/>
            <person name="Jeffries T.W."/>
            <person name="Zinkel R."/>
            <person name="Barry K.W."/>
            <person name="Grigoriev I.V."/>
            <person name="Gasch A.P."/>
        </authorList>
    </citation>
    <scope>NUCLEOTIDE SEQUENCE [LARGE SCALE GENOMIC DNA]</scope>
    <source>
        <strain evidence="3">ATCC 10573 / BCRC 21748 / CBS 615 / JCM 9827 / NBRC 10315 / NRRL Y-1498 / VKM Y-70</strain>
    </source>
</reference>